<feature type="compositionally biased region" description="Basic and acidic residues" evidence="1">
    <location>
        <begin position="202"/>
        <end position="219"/>
    </location>
</feature>
<feature type="region of interest" description="Disordered" evidence="1">
    <location>
        <begin position="182"/>
        <end position="245"/>
    </location>
</feature>
<evidence type="ECO:0000256" key="1">
    <source>
        <dbReference type="SAM" id="MobiDB-lite"/>
    </source>
</evidence>
<keyword evidence="2" id="KW-1185">Reference proteome</keyword>
<evidence type="ECO:0000313" key="3">
    <source>
        <dbReference type="RefSeq" id="XP_013786403.1"/>
    </source>
</evidence>
<organism evidence="2 3">
    <name type="scientific">Limulus polyphemus</name>
    <name type="common">Atlantic horseshoe crab</name>
    <dbReference type="NCBI Taxonomy" id="6850"/>
    <lineage>
        <taxon>Eukaryota</taxon>
        <taxon>Metazoa</taxon>
        <taxon>Ecdysozoa</taxon>
        <taxon>Arthropoda</taxon>
        <taxon>Chelicerata</taxon>
        <taxon>Merostomata</taxon>
        <taxon>Xiphosura</taxon>
        <taxon>Limulidae</taxon>
        <taxon>Limulus</taxon>
    </lineage>
</organism>
<sequence>MYLVEWQKRGLPHAHILIWLEKPILPNRVDQVICAELPDSQADLELSNILQTHMLHGPCGAFSVRRRQLPCVKVGHCSKKYPRPFVSETRTGDNGYPTYRRRAPEYGGHHVLIKVGSEYVPMDNRRVVPYSPVLSRTFKTHVNVEYCSSVKSNKYICKYVNKGTDHATFAVSDETDEIQSLSRNKYPDINMPRKKKSSLSRVSKDAKRMKVCRSAKDYEGSESVEGVRPGPSSNTGGNEASTSSTSLETYFVGQEQPSTSRERVARFKAWQSEVEREKCLARDREWHAISRKSQSEDNREARLVADTVRHSLKTSCGSRIKIRQSY</sequence>
<dbReference type="PANTHER" id="PTHR10492:SF57">
    <property type="entry name" value="ATP-DEPENDENT DNA HELICASE"/>
    <property type="match status" value="1"/>
</dbReference>
<protein>
    <submittedName>
        <fullName evidence="3">Uncharacterized protein LOC106470398</fullName>
    </submittedName>
</protein>
<proteinExistence type="predicted"/>
<dbReference type="GeneID" id="106470398"/>
<reference evidence="3" key="1">
    <citation type="submission" date="2025-08" db="UniProtKB">
        <authorList>
            <consortium name="RefSeq"/>
        </authorList>
    </citation>
    <scope>IDENTIFICATION</scope>
    <source>
        <tissue evidence="3">Muscle</tissue>
    </source>
</reference>
<evidence type="ECO:0000313" key="2">
    <source>
        <dbReference type="Proteomes" id="UP000694941"/>
    </source>
</evidence>
<dbReference type="PANTHER" id="PTHR10492">
    <property type="match status" value="1"/>
</dbReference>
<dbReference type="RefSeq" id="XP_013786403.1">
    <property type="nucleotide sequence ID" value="XM_013930949.1"/>
</dbReference>
<name>A0ABM1BPY4_LIMPO</name>
<dbReference type="Proteomes" id="UP000694941">
    <property type="component" value="Unplaced"/>
</dbReference>
<gene>
    <name evidence="3" type="primary">LOC106470398</name>
</gene>
<feature type="compositionally biased region" description="Polar residues" evidence="1">
    <location>
        <begin position="231"/>
        <end position="245"/>
    </location>
</feature>
<accession>A0ABM1BPY4</accession>